<feature type="compositionally biased region" description="Low complexity" evidence="1">
    <location>
        <begin position="177"/>
        <end position="192"/>
    </location>
</feature>
<dbReference type="RefSeq" id="XP_041300053.1">
    <property type="nucleotide sequence ID" value="XM_041434827.1"/>
</dbReference>
<feature type="compositionally biased region" description="Low complexity" evidence="1">
    <location>
        <begin position="209"/>
        <end position="226"/>
    </location>
</feature>
<feature type="region of interest" description="Disordered" evidence="1">
    <location>
        <begin position="400"/>
        <end position="445"/>
    </location>
</feature>
<evidence type="ECO:0000313" key="3">
    <source>
        <dbReference type="Proteomes" id="UP000823399"/>
    </source>
</evidence>
<dbReference type="AlphaFoldDB" id="A0A9P7K0H0"/>
<comment type="caution">
    <text evidence="2">The sequence shown here is derived from an EMBL/GenBank/DDBJ whole genome shotgun (WGS) entry which is preliminary data.</text>
</comment>
<name>A0A9P7K0H0_9AGAM</name>
<feature type="region of interest" description="Disordered" evidence="1">
    <location>
        <begin position="494"/>
        <end position="560"/>
    </location>
</feature>
<evidence type="ECO:0000256" key="1">
    <source>
        <dbReference type="SAM" id="MobiDB-lite"/>
    </source>
</evidence>
<feature type="compositionally biased region" description="Basic and acidic residues" evidence="1">
    <location>
        <begin position="142"/>
        <end position="157"/>
    </location>
</feature>
<dbReference type="EMBL" id="JABBWM010000001">
    <property type="protein sequence ID" value="KAG2120677.1"/>
    <property type="molecule type" value="Genomic_DNA"/>
</dbReference>
<feature type="region of interest" description="Disordered" evidence="1">
    <location>
        <begin position="209"/>
        <end position="246"/>
    </location>
</feature>
<feature type="compositionally biased region" description="Low complexity" evidence="1">
    <location>
        <begin position="435"/>
        <end position="444"/>
    </location>
</feature>
<feature type="region of interest" description="Disordered" evidence="1">
    <location>
        <begin position="116"/>
        <end position="197"/>
    </location>
</feature>
<dbReference type="Proteomes" id="UP000823399">
    <property type="component" value="Unassembled WGS sequence"/>
</dbReference>
<feature type="compositionally biased region" description="Polar residues" evidence="1">
    <location>
        <begin position="118"/>
        <end position="129"/>
    </location>
</feature>
<reference evidence="2" key="1">
    <citation type="journal article" date="2020" name="New Phytol.">
        <title>Comparative genomics reveals dynamic genome evolution in host specialist ectomycorrhizal fungi.</title>
        <authorList>
            <person name="Lofgren L.A."/>
            <person name="Nguyen N.H."/>
            <person name="Vilgalys R."/>
            <person name="Ruytinx J."/>
            <person name="Liao H.L."/>
            <person name="Branco S."/>
            <person name="Kuo A."/>
            <person name="LaButti K."/>
            <person name="Lipzen A."/>
            <person name="Andreopoulos W."/>
            <person name="Pangilinan J."/>
            <person name="Riley R."/>
            <person name="Hundley H."/>
            <person name="Na H."/>
            <person name="Barry K."/>
            <person name="Grigoriev I.V."/>
            <person name="Stajich J.E."/>
            <person name="Kennedy P.G."/>
        </authorList>
    </citation>
    <scope>NUCLEOTIDE SEQUENCE</scope>
    <source>
        <strain evidence="2">FC423</strain>
    </source>
</reference>
<proteinExistence type="predicted"/>
<keyword evidence="3" id="KW-1185">Reference proteome</keyword>
<gene>
    <name evidence="2" type="ORF">F5147DRAFT_662861</name>
</gene>
<feature type="compositionally biased region" description="Polar residues" evidence="1">
    <location>
        <begin position="160"/>
        <end position="175"/>
    </location>
</feature>
<feature type="compositionally biased region" description="Basic and acidic residues" evidence="1">
    <location>
        <begin position="414"/>
        <end position="427"/>
    </location>
</feature>
<sequence length="681" mass="74843">MPFNWGAGRHKHQTNHHFRDTSNVVRDERVPGFFQSPTSAAYQHHANPNPYAIVSPASLTPDFDQSPSSFYHRDSPPRFSRPLSMTILNDPAFSSDPRVHPHFPLISPTFYKELPSKSLVNNPSQTTPGDASPHQEVLCPVRDPDLVAHSPGSEEAHMSPTASPSVSLDSDSHTGLSAFTSPTAPSATSHSHSLNDPTIPRIVVPLQLSSSCPTSSSSGHDPGSSPAMCPPTSNRPTPTRIATAPEQREKVVKPAPMRFDSTPVHADGSNRPTGKHRMKNFIRRFTISRALDRIDEMDETDHFGAGWQHAGPYDAIGSNLAQLGPAHMYNDIDVLRGDFHTKSKRENAPRQVRTQKLPRLPPIGPGVSRPSLTFVPGQIIPSGITSPPMHTTQANIVIPNPDLRNLNSNQLEPGHARDHSPLYHHPPEAPPSHLSSRAPASKSASRIHRFGDDIPHMPQRPAHDELAPYPLYQIHSAPGLPPGHNERYLETRSQARGDANQATPFSSPLIVEPPDGQAIDPANLPPRHHRTHSLDSSLTRTTTPTQSISRTQNSLQPPRNHHLPKRLVMPALLQSAQALPQQPLDIYPRTDPYDLHPEPDPFPLTKGHSHESAAMYHQGRNLLRKKASVFPGNIPLPTHVPGAHAHSNPPLTKHLSLSATDTGKVKEVVHRRRLSKRKHDI</sequence>
<organism evidence="2 3">
    <name type="scientific">Suillus discolor</name>
    <dbReference type="NCBI Taxonomy" id="1912936"/>
    <lineage>
        <taxon>Eukaryota</taxon>
        <taxon>Fungi</taxon>
        <taxon>Dikarya</taxon>
        <taxon>Basidiomycota</taxon>
        <taxon>Agaricomycotina</taxon>
        <taxon>Agaricomycetes</taxon>
        <taxon>Agaricomycetidae</taxon>
        <taxon>Boletales</taxon>
        <taxon>Suillineae</taxon>
        <taxon>Suillaceae</taxon>
        <taxon>Suillus</taxon>
    </lineage>
</organism>
<protein>
    <submittedName>
        <fullName evidence="2">Uncharacterized protein</fullName>
    </submittedName>
</protein>
<evidence type="ECO:0000313" key="2">
    <source>
        <dbReference type="EMBL" id="KAG2120677.1"/>
    </source>
</evidence>
<dbReference type="GeneID" id="64697086"/>
<accession>A0A9P7K0H0</accession>
<feature type="compositionally biased region" description="Polar residues" evidence="1">
    <location>
        <begin position="534"/>
        <end position="557"/>
    </location>
</feature>
<dbReference type="OrthoDB" id="2684446at2759"/>